<comment type="caution">
    <text evidence="1">The sequence shown here is derived from an EMBL/GenBank/DDBJ whole genome shotgun (WGS) entry which is preliminary data.</text>
</comment>
<keyword evidence="2" id="KW-1185">Reference proteome</keyword>
<evidence type="ECO:0000313" key="1">
    <source>
        <dbReference type="EMBL" id="CAG8736139.1"/>
    </source>
</evidence>
<protein>
    <submittedName>
        <fullName evidence="1">14439_t:CDS:1</fullName>
    </submittedName>
</protein>
<evidence type="ECO:0000313" key="2">
    <source>
        <dbReference type="Proteomes" id="UP000789375"/>
    </source>
</evidence>
<reference evidence="1" key="1">
    <citation type="submission" date="2021-06" db="EMBL/GenBank/DDBJ databases">
        <authorList>
            <person name="Kallberg Y."/>
            <person name="Tangrot J."/>
            <person name="Rosling A."/>
        </authorList>
    </citation>
    <scope>NUCLEOTIDE SEQUENCE</scope>
    <source>
        <strain evidence="1">87-6 pot B 2015</strain>
    </source>
</reference>
<dbReference type="EMBL" id="CAJVPP010018687">
    <property type="protein sequence ID" value="CAG8736139.1"/>
    <property type="molecule type" value="Genomic_DNA"/>
</dbReference>
<feature type="non-terminal residue" evidence="1">
    <location>
        <position position="1"/>
    </location>
</feature>
<gene>
    <name evidence="1" type="ORF">FMOSSE_LOCUS15897</name>
</gene>
<sequence length="49" mass="5710">TDNKDSNEDFLNYNKELFNFDNEILIEKSSEKVSNNTLDEIVNEGLNNE</sequence>
<dbReference type="Proteomes" id="UP000789375">
    <property type="component" value="Unassembled WGS sequence"/>
</dbReference>
<organism evidence="1 2">
    <name type="scientific">Funneliformis mosseae</name>
    <name type="common">Endomycorrhizal fungus</name>
    <name type="synonym">Glomus mosseae</name>
    <dbReference type="NCBI Taxonomy" id="27381"/>
    <lineage>
        <taxon>Eukaryota</taxon>
        <taxon>Fungi</taxon>
        <taxon>Fungi incertae sedis</taxon>
        <taxon>Mucoromycota</taxon>
        <taxon>Glomeromycotina</taxon>
        <taxon>Glomeromycetes</taxon>
        <taxon>Glomerales</taxon>
        <taxon>Glomeraceae</taxon>
        <taxon>Funneliformis</taxon>
    </lineage>
</organism>
<dbReference type="AlphaFoldDB" id="A0A9N9IHS3"/>
<name>A0A9N9IHS3_FUNMO</name>
<accession>A0A9N9IHS3</accession>
<proteinExistence type="predicted"/>